<organism evidence="3 4">
    <name type="scientific">Candidatus Andersenbacteria bacterium CG10_big_fil_rev_8_21_14_0_10_54_11</name>
    <dbReference type="NCBI Taxonomy" id="1974485"/>
    <lineage>
        <taxon>Bacteria</taxon>
        <taxon>Candidatus Anderseniibacteriota</taxon>
    </lineage>
</organism>
<feature type="domain" description="Baseplate protein J-like barrel" evidence="2">
    <location>
        <begin position="121"/>
        <end position="161"/>
    </location>
</feature>
<keyword evidence="1" id="KW-0812">Transmembrane</keyword>
<dbReference type="Pfam" id="PF04865">
    <property type="entry name" value="Baseplate_J"/>
    <property type="match status" value="1"/>
</dbReference>
<dbReference type="Proteomes" id="UP000230731">
    <property type="component" value="Unassembled WGS sequence"/>
</dbReference>
<sequence length="379" mass="41068">MPLLIALPRRLLIVFAVFLTLGLMGGISFLQLPRARVTVQPTIERREAVQEIVLSTAVQDPDFVRFRLPARVVEAEATREQIIERTGAARHDDFARGTVMLHNELPEVQELLPKTHLRHESSGVFFLTDGPATIPARGETAMTVTAQAKGAAGNVPAGRFVIDKLSPDLQRAVYAESPRQMSGGVAVDEPLSENEISRARESMAAGAREEVRGKLSAAAGGASMREDLMKFEETDVAVSAEPGSTAATFSVRVTVRGRALLVDETDLLGLTVLKLRELGGPDQEFVTYDPHSFSASIIRSDFERGEAVVQGKLSGKFAHKLGLEVFSGQNLAGLSGAEVKERLQKLPGVGDVAISFWPFWVHTVPSRPEQVDISVANDQ</sequence>
<evidence type="ECO:0000313" key="4">
    <source>
        <dbReference type="Proteomes" id="UP000230731"/>
    </source>
</evidence>
<evidence type="ECO:0000256" key="1">
    <source>
        <dbReference type="SAM" id="Phobius"/>
    </source>
</evidence>
<keyword evidence="1" id="KW-0472">Membrane</keyword>
<keyword evidence="1" id="KW-1133">Transmembrane helix</keyword>
<comment type="caution">
    <text evidence="3">The sequence shown here is derived from an EMBL/GenBank/DDBJ whole genome shotgun (WGS) entry which is preliminary data.</text>
</comment>
<dbReference type="EMBL" id="PEZP01000038">
    <property type="protein sequence ID" value="PIT97983.1"/>
    <property type="molecule type" value="Genomic_DNA"/>
</dbReference>
<gene>
    <name evidence="3" type="ORF">COT71_03070</name>
</gene>
<dbReference type="InterPro" id="IPR006949">
    <property type="entry name" value="Barrel_Baseplate_J-like"/>
</dbReference>
<name>A0A2M6WYV8_9BACT</name>
<accession>A0A2M6WYV8</accession>
<evidence type="ECO:0000259" key="2">
    <source>
        <dbReference type="Pfam" id="PF04865"/>
    </source>
</evidence>
<reference evidence="4" key="1">
    <citation type="submission" date="2017-09" db="EMBL/GenBank/DDBJ databases">
        <title>Depth-based differentiation of microbial function through sediment-hosted aquifers and enrichment of novel symbionts in the deep terrestrial subsurface.</title>
        <authorList>
            <person name="Probst A.J."/>
            <person name="Ladd B."/>
            <person name="Jarett J.K."/>
            <person name="Geller-Mcgrath D.E."/>
            <person name="Sieber C.M.K."/>
            <person name="Emerson J.B."/>
            <person name="Anantharaman K."/>
            <person name="Thomas B.C."/>
            <person name="Malmstrom R."/>
            <person name="Stieglmeier M."/>
            <person name="Klingl A."/>
            <person name="Woyke T."/>
            <person name="Ryan C.M."/>
            <person name="Banfield J.F."/>
        </authorList>
    </citation>
    <scope>NUCLEOTIDE SEQUENCE [LARGE SCALE GENOMIC DNA]</scope>
</reference>
<protein>
    <recommendedName>
        <fullName evidence="2">Baseplate protein J-like barrel domain-containing protein</fullName>
    </recommendedName>
</protein>
<dbReference type="AlphaFoldDB" id="A0A2M6WYV8"/>
<feature type="transmembrane region" description="Helical" evidence="1">
    <location>
        <begin position="12"/>
        <end position="32"/>
    </location>
</feature>
<proteinExistence type="predicted"/>
<evidence type="ECO:0000313" key="3">
    <source>
        <dbReference type="EMBL" id="PIT97983.1"/>
    </source>
</evidence>